<protein>
    <submittedName>
        <fullName evidence="2">DUF4123 domain-containing protein</fullName>
    </submittedName>
</protein>
<gene>
    <name evidence="2" type="ORF">AB1E22_18565</name>
</gene>
<dbReference type="Pfam" id="PF13503">
    <property type="entry name" value="DUF4123"/>
    <property type="match status" value="1"/>
</dbReference>
<evidence type="ECO:0000313" key="3">
    <source>
        <dbReference type="Proteomes" id="UP001555342"/>
    </source>
</evidence>
<dbReference type="RefSeq" id="WP_367596704.1">
    <property type="nucleotide sequence ID" value="NZ_JBFMVT010000002.1"/>
</dbReference>
<dbReference type="EMBL" id="JBFMVT010000002">
    <property type="protein sequence ID" value="MEW7314675.1"/>
    <property type="molecule type" value="Genomic_DNA"/>
</dbReference>
<feature type="domain" description="DUF4123" evidence="1">
    <location>
        <begin position="6"/>
        <end position="119"/>
    </location>
</feature>
<evidence type="ECO:0000313" key="2">
    <source>
        <dbReference type="EMBL" id="MEW7314675.1"/>
    </source>
</evidence>
<name>A0ABV3NYW3_9ENTR</name>
<evidence type="ECO:0000259" key="1">
    <source>
        <dbReference type="Pfam" id="PF13503"/>
    </source>
</evidence>
<dbReference type="InterPro" id="IPR025391">
    <property type="entry name" value="DUF4123"/>
</dbReference>
<organism evidence="2 3">
    <name type="scientific">Buttiauxella gaviniae</name>
    <dbReference type="NCBI Taxonomy" id="82990"/>
    <lineage>
        <taxon>Bacteria</taxon>
        <taxon>Pseudomonadati</taxon>
        <taxon>Pseudomonadota</taxon>
        <taxon>Gammaproteobacteria</taxon>
        <taxon>Enterobacterales</taxon>
        <taxon>Enterobacteriaceae</taxon>
        <taxon>Buttiauxella</taxon>
    </lineage>
</organism>
<sequence length="274" mass="32201">MGAVRYAIVDGCIVDDLLDYLAGLNSPHSCLYAEPLQPELVKLAPYILEVTSEVEHWLSAKIIPWGIYLTTEATMRVLRQHLRKYLQVTLPDESKPVIFRFYDPRNIWDVLSVLSDWEKHLFLSKISKIETDYQQYRSFSVQDLHERYPDASLVKPKFMEINKEQYKKLEQIFEKRYIEELALLIPLAPEEKIDIAFPLAELFFYYMRNIGITDKRSIDEIVRLFAHENIRSPEAIPTEYKSILEDSHNPGHYRAEKLLLHVYGKIPAWKRSNA</sequence>
<proteinExistence type="predicted"/>
<keyword evidence="3" id="KW-1185">Reference proteome</keyword>
<reference evidence="2 3" key="1">
    <citation type="submission" date="2024-07" db="EMBL/GenBank/DDBJ databases">
        <authorList>
            <person name="Wang L."/>
        </authorList>
    </citation>
    <scope>NUCLEOTIDE SEQUENCE [LARGE SCALE GENOMIC DNA]</scope>
    <source>
        <strain evidence="2 3">WL359</strain>
    </source>
</reference>
<comment type="caution">
    <text evidence="2">The sequence shown here is derived from an EMBL/GenBank/DDBJ whole genome shotgun (WGS) entry which is preliminary data.</text>
</comment>
<dbReference type="Proteomes" id="UP001555342">
    <property type="component" value="Unassembled WGS sequence"/>
</dbReference>
<accession>A0ABV3NYW3</accession>